<evidence type="ECO:0000256" key="6">
    <source>
        <dbReference type="ARBA" id="ARBA00023136"/>
    </source>
</evidence>
<keyword evidence="15" id="KW-1185">Reference proteome</keyword>
<dbReference type="GO" id="GO:0009897">
    <property type="term" value="C:external side of plasma membrane"/>
    <property type="evidence" value="ECO:0007669"/>
    <property type="project" value="TreeGrafter"/>
</dbReference>
<dbReference type="AlphaFoldDB" id="A0A4W5MTI7"/>
<keyword evidence="3" id="KW-0812">Transmembrane</keyword>
<evidence type="ECO:0000259" key="13">
    <source>
        <dbReference type="PROSITE" id="PS50835"/>
    </source>
</evidence>
<evidence type="ECO:0000313" key="14">
    <source>
        <dbReference type="Ensembl" id="ENSHHUP00000041742.1"/>
    </source>
</evidence>
<dbReference type="InterPro" id="IPR007110">
    <property type="entry name" value="Ig-like_dom"/>
</dbReference>
<name>A0A4W5MTI7_9TELE</name>
<dbReference type="InterPro" id="IPR051713">
    <property type="entry name" value="T-cell_Activation_Regulation"/>
</dbReference>
<dbReference type="InterPro" id="IPR013783">
    <property type="entry name" value="Ig-like_fold"/>
</dbReference>
<dbReference type="SMART" id="SM00409">
    <property type="entry name" value="IG"/>
    <property type="match status" value="1"/>
</dbReference>
<reference evidence="15" key="1">
    <citation type="submission" date="2018-06" db="EMBL/GenBank/DDBJ databases">
        <title>Genome assembly of Danube salmon.</title>
        <authorList>
            <person name="Macqueen D.J."/>
            <person name="Gundappa M.K."/>
        </authorList>
    </citation>
    <scope>NUCLEOTIDE SEQUENCE [LARGE SCALE GENOMIC DNA]</scope>
</reference>
<protein>
    <recommendedName>
        <fullName evidence="13">Ig-like domain-containing protein</fullName>
    </recommendedName>
</protein>
<evidence type="ECO:0000256" key="3">
    <source>
        <dbReference type="ARBA" id="ARBA00022692"/>
    </source>
</evidence>
<evidence type="ECO:0000256" key="7">
    <source>
        <dbReference type="ARBA" id="ARBA00023157"/>
    </source>
</evidence>
<dbReference type="GO" id="GO:0031295">
    <property type="term" value="P:T cell costimulation"/>
    <property type="evidence" value="ECO:0007669"/>
    <property type="project" value="TreeGrafter"/>
</dbReference>
<dbReference type="GO" id="GO:0071222">
    <property type="term" value="P:cellular response to lipopolysaccharide"/>
    <property type="evidence" value="ECO:0007669"/>
    <property type="project" value="TreeGrafter"/>
</dbReference>
<dbReference type="GO" id="GO:0006955">
    <property type="term" value="P:immune response"/>
    <property type="evidence" value="ECO:0007669"/>
    <property type="project" value="TreeGrafter"/>
</dbReference>
<reference evidence="14" key="3">
    <citation type="submission" date="2025-09" db="UniProtKB">
        <authorList>
            <consortium name="Ensembl"/>
        </authorList>
    </citation>
    <scope>IDENTIFICATION</scope>
</reference>
<dbReference type="SUPFAM" id="SSF48726">
    <property type="entry name" value="Immunoglobulin"/>
    <property type="match status" value="1"/>
</dbReference>
<dbReference type="Proteomes" id="UP000314982">
    <property type="component" value="Unassembled WGS sequence"/>
</dbReference>
<keyword evidence="6" id="KW-0472">Membrane</keyword>
<keyword evidence="8" id="KW-0675">Receptor</keyword>
<proteinExistence type="predicted"/>
<dbReference type="GO" id="GO:0042130">
    <property type="term" value="P:negative regulation of T cell proliferation"/>
    <property type="evidence" value="ECO:0007669"/>
    <property type="project" value="TreeGrafter"/>
</dbReference>
<dbReference type="GeneTree" id="ENSGT00940000163670"/>
<dbReference type="InterPro" id="IPR003599">
    <property type="entry name" value="Ig_sub"/>
</dbReference>
<keyword evidence="7" id="KW-1015">Disulfide bond</keyword>
<dbReference type="PANTHER" id="PTHR25466:SF14">
    <property type="entry name" value="BUTYROPHILIN SUBFAMILY 2 MEMBER A2-LIKE-RELATED"/>
    <property type="match status" value="1"/>
</dbReference>
<feature type="chain" id="PRO_5021271168" description="Ig-like domain-containing protein" evidence="12">
    <location>
        <begin position="24"/>
        <end position="264"/>
    </location>
</feature>
<keyword evidence="4 12" id="KW-0732">Signal</keyword>
<comment type="subcellular location">
    <subcellularLocation>
        <location evidence="1">Cell membrane</location>
        <topology evidence="1">Single-pass type I membrane protein</topology>
    </subcellularLocation>
</comment>
<evidence type="ECO:0000256" key="1">
    <source>
        <dbReference type="ARBA" id="ARBA00004251"/>
    </source>
</evidence>
<evidence type="ECO:0000256" key="8">
    <source>
        <dbReference type="ARBA" id="ARBA00023170"/>
    </source>
</evidence>
<dbReference type="InterPro" id="IPR013106">
    <property type="entry name" value="Ig_V-set"/>
</dbReference>
<feature type="domain" description="Ig-like" evidence="13">
    <location>
        <begin position="28"/>
        <end position="118"/>
    </location>
</feature>
<evidence type="ECO:0000256" key="9">
    <source>
        <dbReference type="ARBA" id="ARBA00023180"/>
    </source>
</evidence>
<keyword evidence="10" id="KW-0393">Immunoglobulin domain</keyword>
<reference evidence="14" key="2">
    <citation type="submission" date="2025-08" db="UniProtKB">
        <authorList>
            <consortium name="Ensembl"/>
        </authorList>
    </citation>
    <scope>IDENTIFICATION</scope>
</reference>
<dbReference type="STRING" id="62062.ENSHHUP00000041742"/>
<keyword evidence="9" id="KW-0325">Glycoprotein</keyword>
<evidence type="ECO:0000256" key="4">
    <source>
        <dbReference type="ARBA" id="ARBA00022729"/>
    </source>
</evidence>
<dbReference type="Pfam" id="PF07686">
    <property type="entry name" value="V-set"/>
    <property type="match status" value="1"/>
</dbReference>
<evidence type="ECO:0000256" key="11">
    <source>
        <dbReference type="SAM" id="MobiDB-lite"/>
    </source>
</evidence>
<accession>A0A4W5MTI7</accession>
<evidence type="ECO:0000256" key="10">
    <source>
        <dbReference type="ARBA" id="ARBA00023319"/>
    </source>
</evidence>
<dbReference type="Ensembl" id="ENSHHUT00000043339.1">
    <property type="protein sequence ID" value="ENSHHUP00000041742.1"/>
    <property type="gene ID" value="ENSHHUG00000025763.1"/>
</dbReference>
<feature type="signal peptide" evidence="12">
    <location>
        <begin position="1"/>
        <end position="23"/>
    </location>
</feature>
<feature type="region of interest" description="Disordered" evidence="11">
    <location>
        <begin position="241"/>
        <end position="264"/>
    </location>
</feature>
<dbReference type="GO" id="GO:0007166">
    <property type="term" value="P:cell surface receptor signaling pathway"/>
    <property type="evidence" value="ECO:0007669"/>
    <property type="project" value="TreeGrafter"/>
</dbReference>
<dbReference type="Gene3D" id="2.60.40.10">
    <property type="entry name" value="Immunoglobulins"/>
    <property type="match status" value="2"/>
</dbReference>
<dbReference type="PROSITE" id="PS50835">
    <property type="entry name" value="IG_LIKE"/>
    <property type="match status" value="1"/>
</dbReference>
<evidence type="ECO:0000256" key="12">
    <source>
        <dbReference type="SAM" id="SignalP"/>
    </source>
</evidence>
<dbReference type="SMART" id="SM00406">
    <property type="entry name" value="IGv"/>
    <property type="match status" value="1"/>
</dbReference>
<evidence type="ECO:0000313" key="15">
    <source>
        <dbReference type="Proteomes" id="UP000314982"/>
    </source>
</evidence>
<dbReference type="InterPro" id="IPR036179">
    <property type="entry name" value="Ig-like_dom_sf"/>
</dbReference>
<keyword evidence="2" id="KW-1003">Cell membrane</keyword>
<evidence type="ECO:0000256" key="2">
    <source>
        <dbReference type="ARBA" id="ARBA00022475"/>
    </source>
</evidence>
<dbReference type="FunFam" id="2.60.40.10:FF:000142">
    <property type="entry name" value="V-set domain-containing T-cell activation inhibitor 1"/>
    <property type="match status" value="1"/>
</dbReference>
<dbReference type="CDD" id="cd16091">
    <property type="entry name" value="IgV_HHLA2"/>
    <property type="match status" value="1"/>
</dbReference>
<feature type="compositionally biased region" description="Low complexity" evidence="11">
    <location>
        <begin position="247"/>
        <end position="256"/>
    </location>
</feature>
<keyword evidence="5" id="KW-1133">Transmembrane helix</keyword>
<sequence>HFSHAFSWIFLLLFYVHVTGVFSEDCVLPCSFQHGSDEVIHWLKPEDKDLTVHSYYYSRDQLKQQSQPYRGRTALLNDQIPKGNASLLLRGLTLQDQGRYKCYTSTINGNKKSFINIAVEGMECLSLYDIITCSSTGIYPEPKLTWSTDPPSDLSFDPGTIQNSTSIKLDDRGLYDITSTKQFCRDQTNICTHICLSHFLPEIQPWLIAASPQWDWKRRRLSHRSSDLALPHYFLSHCSLNPEESPPSKSSPTPDSAGPVVRCP</sequence>
<dbReference type="PANTHER" id="PTHR25466">
    <property type="entry name" value="T-LYMPHOCYTE ACTIVATION ANTIGEN"/>
    <property type="match status" value="1"/>
</dbReference>
<dbReference type="GO" id="GO:0042102">
    <property type="term" value="P:positive regulation of T cell proliferation"/>
    <property type="evidence" value="ECO:0007669"/>
    <property type="project" value="TreeGrafter"/>
</dbReference>
<organism evidence="14 15">
    <name type="scientific">Hucho hucho</name>
    <name type="common">huchen</name>
    <dbReference type="NCBI Taxonomy" id="62062"/>
    <lineage>
        <taxon>Eukaryota</taxon>
        <taxon>Metazoa</taxon>
        <taxon>Chordata</taxon>
        <taxon>Craniata</taxon>
        <taxon>Vertebrata</taxon>
        <taxon>Euteleostomi</taxon>
        <taxon>Actinopterygii</taxon>
        <taxon>Neopterygii</taxon>
        <taxon>Teleostei</taxon>
        <taxon>Protacanthopterygii</taxon>
        <taxon>Salmoniformes</taxon>
        <taxon>Salmonidae</taxon>
        <taxon>Salmoninae</taxon>
        <taxon>Hucho</taxon>
    </lineage>
</organism>
<evidence type="ECO:0000256" key="5">
    <source>
        <dbReference type="ARBA" id="ARBA00022989"/>
    </source>
</evidence>